<dbReference type="RefSeq" id="WP_115564199.1">
    <property type="nucleotide sequence ID" value="NZ_QRGR01000004.1"/>
</dbReference>
<accession>A0A3D8LFW3</accession>
<dbReference type="PANTHER" id="PTHR33164:SF101">
    <property type="entry name" value="TRANSCRIPTIONAL REPRESSOR MPRA"/>
    <property type="match status" value="1"/>
</dbReference>
<proteinExistence type="predicted"/>
<dbReference type="EMBL" id="QRGR01000004">
    <property type="protein sequence ID" value="RDV16339.1"/>
    <property type="molecule type" value="Genomic_DNA"/>
</dbReference>
<feature type="domain" description="HTH marR-type" evidence="1">
    <location>
        <begin position="1"/>
        <end position="149"/>
    </location>
</feature>
<dbReference type="InterPro" id="IPR000835">
    <property type="entry name" value="HTH_MarR-typ"/>
</dbReference>
<organism evidence="2 3">
    <name type="scientific">Pontibacter diazotrophicus</name>
    <dbReference type="NCBI Taxonomy" id="1400979"/>
    <lineage>
        <taxon>Bacteria</taxon>
        <taxon>Pseudomonadati</taxon>
        <taxon>Bacteroidota</taxon>
        <taxon>Cytophagia</taxon>
        <taxon>Cytophagales</taxon>
        <taxon>Hymenobacteraceae</taxon>
        <taxon>Pontibacter</taxon>
    </lineage>
</organism>
<comment type="caution">
    <text evidence="2">The sequence shown here is derived from an EMBL/GenBank/DDBJ whole genome shotgun (WGS) entry which is preliminary data.</text>
</comment>
<dbReference type="PANTHER" id="PTHR33164">
    <property type="entry name" value="TRANSCRIPTIONAL REGULATOR, MARR FAMILY"/>
    <property type="match status" value="1"/>
</dbReference>
<dbReference type="InterPro" id="IPR039422">
    <property type="entry name" value="MarR/SlyA-like"/>
</dbReference>
<dbReference type="GO" id="GO:0006950">
    <property type="term" value="P:response to stress"/>
    <property type="evidence" value="ECO:0007669"/>
    <property type="project" value="TreeGrafter"/>
</dbReference>
<dbReference type="Gene3D" id="1.10.10.10">
    <property type="entry name" value="Winged helix-like DNA-binding domain superfamily/Winged helix DNA-binding domain"/>
    <property type="match status" value="1"/>
</dbReference>
<evidence type="ECO:0000313" key="2">
    <source>
        <dbReference type="EMBL" id="RDV16339.1"/>
    </source>
</evidence>
<dbReference type="PROSITE" id="PS50995">
    <property type="entry name" value="HTH_MARR_2"/>
    <property type="match status" value="1"/>
</dbReference>
<dbReference type="SMART" id="SM00347">
    <property type="entry name" value="HTH_MARR"/>
    <property type="match status" value="1"/>
</dbReference>
<dbReference type="InterPro" id="IPR036390">
    <property type="entry name" value="WH_DNA-bd_sf"/>
</dbReference>
<gene>
    <name evidence="2" type="ORF">DXT99_03805</name>
</gene>
<dbReference type="SUPFAM" id="SSF46785">
    <property type="entry name" value="Winged helix' DNA-binding domain"/>
    <property type="match status" value="1"/>
</dbReference>
<evidence type="ECO:0000313" key="3">
    <source>
        <dbReference type="Proteomes" id="UP000256708"/>
    </source>
</evidence>
<dbReference type="InterPro" id="IPR036388">
    <property type="entry name" value="WH-like_DNA-bd_sf"/>
</dbReference>
<dbReference type="AlphaFoldDB" id="A0A3D8LFW3"/>
<sequence>MILENEIGISAFRNEWQKASVSILYTYGFLSNGYESFFKQHGLTTQQYNALRILRDQFPKPVSTSFLREKMLDKMSDASRLVSRLGAKGLVEVTQNTADKRLVNIVISEEGQKVIGTIDKDLHQLDAVMQGLTEEEAKTLVELLYKVRESLKTADERIAAKEQVDADA</sequence>
<dbReference type="GO" id="GO:0003700">
    <property type="term" value="F:DNA-binding transcription factor activity"/>
    <property type="evidence" value="ECO:0007669"/>
    <property type="project" value="InterPro"/>
</dbReference>
<protein>
    <submittedName>
        <fullName evidence="2">MarR family transcriptional regulator</fullName>
    </submittedName>
</protein>
<keyword evidence="3" id="KW-1185">Reference proteome</keyword>
<evidence type="ECO:0000259" key="1">
    <source>
        <dbReference type="PROSITE" id="PS50995"/>
    </source>
</evidence>
<dbReference type="PRINTS" id="PR00598">
    <property type="entry name" value="HTHMARR"/>
</dbReference>
<name>A0A3D8LFW3_9BACT</name>
<dbReference type="Proteomes" id="UP000256708">
    <property type="component" value="Unassembled WGS sequence"/>
</dbReference>
<reference evidence="3" key="1">
    <citation type="submission" date="2018-08" db="EMBL/GenBank/DDBJ databases">
        <authorList>
            <person name="Liu Z.-W."/>
            <person name="Du Z.-J."/>
        </authorList>
    </citation>
    <scope>NUCLEOTIDE SEQUENCE [LARGE SCALE GENOMIC DNA]</scope>
    <source>
        <strain evidence="3">H4X</strain>
    </source>
</reference>
<dbReference type="OrthoDB" id="763883at2"/>
<dbReference type="Pfam" id="PF01047">
    <property type="entry name" value="MarR"/>
    <property type="match status" value="1"/>
</dbReference>